<dbReference type="InterPro" id="IPR006311">
    <property type="entry name" value="TAT_signal"/>
</dbReference>
<dbReference type="Pfam" id="PF13360">
    <property type="entry name" value="PQQ_2"/>
    <property type="match status" value="3"/>
</dbReference>
<evidence type="ECO:0000256" key="1">
    <source>
        <dbReference type="SAM" id="MobiDB-lite"/>
    </source>
</evidence>
<dbReference type="Proteomes" id="UP000830729">
    <property type="component" value="Chromosome"/>
</dbReference>
<dbReference type="SUPFAM" id="SSF50998">
    <property type="entry name" value="Quinoprotein alcohol dehydrogenase-like"/>
    <property type="match status" value="2"/>
</dbReference>
<evidence type="ECO:0000313" key="4">
    <source>
        <dbReference type="Proteomes" id="UP000830729"/>
    </source>
</evidence>
<reference evidence="3 4" key="1">
    <citation type="submission" date="2022-04" db="EMBL/GenBank/DDBJ databases">
        <title>Diverse halophilic archaea isolated from saline environments.</title>
        <authorList>
            <person name="Cui H.-L."/>
        </authorList>
    </citation>
    <scope>NUCLEOTIDE SEQUENCE [LARGE SCALE GENOMIC DNA]</scope>
    <source>
        <strain evidence="3 4">XZYJT49</strain>
    </source>
</reference>
<keyword evidence="4" id="KW-1185">Reference proteome</keyword>
<dbReference type="PROSITE" id="PS51318">
    <property type="entry name" value="TAT"/>
    <property type="match status" value="1"/>
</dbReference>
<dbReference type="GeneID" id="72183866"/>
<name>A0A8U0HUT6_9EURY</name>
<dbReference type="AlphaFoldDB" id="A0A8U0HUT6"/>
<sequence length="506" mass="51228">MTTPSDSDDSTRRRFLATAGLLAGTAGLSGCLSGTGSEPTTGVTETTTDDGPTADDGQATEDAAEESPGAATAWPQFGFDARNSGHARSASGPGADAAIAWRFDAGTPTMNTSPVVADGTVYAPGSGGPGYLHAVDAETGESVWRFEPAGYANSAPAVADGRLYVGTWGKTFYAVDAETGEQVWANDVGHRFGSSSPAVADGTVYVGTVGDGPMVVSGEDDEEKFESCAVLALDAETGDERWRYDDFGEKENVESSIAVAGGRVYFGGESAVYALDADSGSVAWSREIAAHPQSSPAVADGTVYYGAPSSGGEGGPPAKLFALDAATGETVWSAGIEDISLRTSPAVADGTVYVAASSTRVCAFGGGGGVSTETEDGGGTTGSGETTDDRTESGATTTSDAEGPDSNCSGRNRGRLYAIDAASGEREWTAEFRTDTRSSPAVADGAVYVGNGNGLSAVTTDGETLWRIGFESDRDGGPYVDSSPAVSGGRVFVGASDGRLRAVGTK</sequence>
<evidence type="ECO:0000259" key="2">
    <source>
        <dbReference type="Pfam" id="PF13360"/>
    </source>
</evidence>
<feature type="compositionally biased region" description="Low complexity" evidence="1">
    <location>
        <begin position="26"/>
        <end position="57"/>
    </location>
</feature>
<dbReference type="InterPro" id="IPR002372">
    <property type="entry name" value="PQQ_rpt_dom"/>
</dbReference>
<dbReference type="PANTHER" id="PTHR34512">
    <property type="entry name" value="CELL SURFACE PROTEIN"/>
    <property type="match status" value="1"/>
</dbReference>
<dbReference type="SMART" id="SM00564">
    <property type="entry name" value="PQQ"/>
    <property type="match status" value="8"/>
</dbReference>
<dbReference type="Gene3D" id="2.40.10.480">
    <property type="match status" value="1"/>
</dbReference>
<organism evidence="3 4">
    <name type="scientific">Halorussus limi</name>
    <dbReference type="NCBI Taxonomy" id="2938695"/>
    <lineage>
        <taxon>Archaea</taxon>
        <taxon>Methanobacteriati</taxon>
        <taxon>Methanobacteriota</taxon>
        <taxon>Stenosarchaea group</taxon>
        <taxon>Halobacteria</taxon>
        <taxon>Halobacteriales</taxon>
        <taxon>Haladaptataceae</taxon>
        <taxon>Halorussus</taxon>
    </lineage>
</organism>
<dbReference type="InterPro" id="IPR011047">
    <property type="entry name" value="Quinoprotein_ADH-like_sf"/>
</dbReference>
<dbReference type="InterPro" id="IPR018391">
    <property type="entry name" value="PQQ_b-propeller_rpt"/>
</dbReference>
<feature type="domain" description="Pyrrolo-quinoline quinone repeat" evidence="2">
    <location>
        <begin position="412"/>
        <end position="503"/>
    </location>
</feature>
<dbReference type="EMBL" id="CP096659">
    <property type="protein sequence ID" value="UPV74790.1"/>
    <property type="molecule type" value="Genomic_DNA"/>
</dbReference>
<feature type="region of interest" description="Disordered" evidence="1">
    <location>
        <begin position="26"/>
        <end position="93"/>
    </location>
</feature>
<proteinExistence type="predicted"/>
<protein>
    <submittedName>
        <fullName evidence="3">PQQ-binding-like beta-propeller repeat protein</fullName>
    </submittedName>
</protein>
<feature type="compositionally biased region" description="Polar residues" evidence="1">
    <location>
        <begin position="393"/>
        <end position="410"/>
    </location>
</feature>
<feature type="region of interest" description="Disordered" evidence="1">
    <location>
        <begin position="365"/>
        <end position="412"/>
    </location>
</feature>
<accession>A0A8U0HUT6</accession>
<dbReference type="PANTHER" id="PTHR34512:SF30">
    <property type="entry name" value="OUTER MEMBRANE PROTEIN ASSEMBLY FACTOR BAMB"/>
    <property type="match status" value="1"/>
</dbReference>
<dbReference type="RefSeq" id="WP_248650833.1">
    <property type="nucleotide sequence ID" value="NZ_CP096659.1"/>
</dbReference>
<feature type="domain" description="Pyrrolo-quinoline quinone repeat" evidence="2">
    <location>
        <begin position="230"/>
        <end position="365"/>
    </location>
</feature>
<dbReference type="KEGG" id="halx:M0R89_01665"/>
<feature type="domain" description="Pyrrolo-quinoline quinone repeat" evidence="2">
    <location>
        <begin position="98"/>
        <end position="208"/>
    </location>
</feature>
<dbReference type="Gene3D" id="2.130.10.10">
    <property type="entry name" value="YVTN repeat-like/Quinoprotein amine dehydrogenase"/>
    <property type="match status" value="2"/>
</dbReference>
<dbReference type="InterPro" id="IPR015943">
    <property type="entry name" value="WD40/YVTN_repeat-like_dom_sf"/>
</dbReference>
<evidence type="ECO:0000313" key="3">
    <source>
        <dbReference type="EMBL" id="UPV74790.1"/>
    </source>
</evidence>
<gene>
    <name evidence="3" type="ORF">M0R89_01665</name>
</gene>